<proteinExistence type="predicted"/>
<accession>A0A1L8CLW8</accession>
<protein>
    <submittedName>
        <fullName evidence="1">Uncharacterized protein</fullName>
    </submittedName>
</protein>
<evidence type="ECO:0000313" key="2">
    <source>
        <dbReference type="Proteomes" id="UP000231632"/>
    </source>
</evidence>
<comment type="caution">
    <text evidence="1">The sequence shown here is derived from an EMBL/GenBank/DDBJ whole genome shotgun (WGS) entry which is preliminary data.</text>
</comment>
<dbReference type="Pfam" id="PF26125">
    <property type="entry name" value="AcrVA2-like"/>
    <property type="match status" value="1"/>
</dbReference>
<dbReference type="AlphaFoldDB" id="A0A1L8CLW8"/>
<organism evidence="1 2">
    <name type="scientific">Mariprofundus micogutta</name>
    <dbReference type="NCBI Taxonomy" id="1921010"/>
    <lineage>
        <taxon>Bacteria</taxon>
        <taxon>Pseudomonadati</taxon>
        <taxon>Pseudomonadota</taxon>
        <taxon>Candidatius Mariprofundia</taxon>
        <taxon>Mariprofundales</taxon>
        <taxon>Mariprofundaceae</taxon>
        <taxon>Mariprofundus</taxon>
    </lineage>
</organism>
<dbReference type="EMBL" id="BDFD01000005">
    <property type="protein sequence ID" value="GAV19920.1"/>
    <property type="molecule type" value="Genomic_DNA"/>
</dbReference>
<name>A0A1L8CLW8_9PROT</name>
<keyword evidence="2" id="KW-1185">Reference proteome</keyword>
<dbReference type="InterPro" id="IPR058915">
    <property type="entry name" value="AcrVA2-like"/>
</dbReference>
<dbReference type="STRING" id="1921010.MMIC_P0879"/>
<gene>
    <name evidence="1" type="ORF">MMIC_P0879</name>
</gene>
<dbReference type="RefSeq" id="WP_072659244.1">
    <property type="nucleotide sequence ID" value="NZ_BDFD01000005.1"/>
</dbReference>
<dbReference type="OrthoDB" id="7764054at2"/>
<evidence type="ECO:0000313" key="1">
    <source>
        <dbReference type="EMBL" id="GAV19920.1"/>
    </source>
</evidence>
<sequence length="284" mass="31982">MSQKPVEYADPVIKGLSAKVIQYFRGHKILNEFQVPEDVLEDLRHSVKFSLGPTDELPFQCDMADDGLFRSSPIHLEFDLMCIEFISNEGEDGDHDVVVLYKRTSPTSVRTFLFSREHGNHGWICSPSWAEIETRECGIHRFITIGTDDLKRYEARSTELTEQLQSNSIDTCKAAIAALMGLHALIECNNIAVETVPAPKVKPGQKLGKLKREFLKFEYRILTIKGRKTYEGGGAGSHRSPRLHLRRGHIRKLPTGKTTWVSSCAVGSGKRGVIQKDYSVEIRP</sequence>
<reference evidence="1 2" key="1">
    <citation type="journal article" date="2017" name="Arch. Microbiol.">
        <title>Mariprofundus micogutta sp. nov., a novel iron-oxidizing zetaproteobacterium isolated from a deep-sea hydrothermal field at the Bayonnaise knoll of the Izu-Ogasawara arc, and a description of Mariprofundales ord. nov. and Zetaproteobacteria classis nov.</title>
        <authorList>
            <person name="Makita H."/>
            <person name="Tanaka E."/>
            <person name="Mitsunobu S."/>
            <person name="Miyazaki M."/>
            <person name="Nunoura T."/>
            <person name="Uematsu K."/>
            <person name="Takaki Y."/>
            <person name="Nishi S."/>
            <person name="Shimamura S."/>
            <person name="Takai K."/>
        </authorList>
    </citation>
    <scope>NUCLEOTIDE SEQUENCE [LARGE SCALE GENOMIC DNA]</scope>
    <source>
        <strain evidence="1 2">ET2</strain>
    </source>
</reference>
<dbReference type="Proteomes" id="UP000231632">
    <property type="component" value="Unassembled WGS sequence"/>
</dbReference>